<dbReference type="EMBL" id="BK035305">
    <property type="protein sequence ID" value="DAG92377.1"/>
    <property type="molecule type" value="Genomic_DNA"/>
</dbReference>
<accession>A0A8S5VMU6</accession>
<proteinExistence type="predicted"/>
<protein>
    <submittedName>
        <fullName evidence="1">Uncharacterized protein</fullName>
    </submittedName>
</protein>
<name>A0A8S5VMU6_9CAUD</name>
<evidence type="ECO:0000313" key="1">
    <source>
        <dbReference type="EMBL" id="DAG92377.1"/>
    </source>
</evidence>
<sequence length="34" mass="4205">MVSPHSQIIFLHFFNISKNLFFYRFSIYECTINF</sequence>
<reference evidence="1" key="1">
    <citation type="journal article" date="2021" name="Proc. Natl. Acad. Sci. U.S.A.">
        <title>A Catalog of Tens of Thousands of Viruses from Human Metagenomes Reveals Hidden Associations with Chronic Diseases.</title>
        <authorList>
            <person name="Tisza M.J."/>
            <person name="Buck C.B."/>
        </authorList>
    </citation>
    <scope>NUCLEOTIDE SEQUENCE</scope>
    <source>
        <strain evidence="1">Ctnaj7</strain>
    </source>
</reference>
<organism evidence="1">
    <name type="scientific">Ackermannviridae sp</name>
    <dbReference type="NCBI Taxonomy" id="2831612"/>
    <lineage>
        <taxon>Viruses</taxon>
        <taxon>Duplodnaviria</taxon>
        <taxon>Heunggongvirae</taxon>
        <taxon>Uroviricota</taxon>
        <taxon>Caudoviricetes</taxon>
        <taxon>Pantevenvirales</taxon>
        <taxon>Ackermannviridae</taxon>
    </lineage>
</organism>